<comment type="caution">
    <text evidence="3">The sequence shown here is derived from an EMBL/GenBank/DDBJ whole genome shotgun (WGS) entry which is preliminary data.</text>
</comment>
<feature type="compositionally biased region" description="Polar residues" evidence="1">
    <location>
        <begin position="163"/>
        <end position="176"/>
    </location>
</feature>
<evidence type="ECO:0000313" key="4">
    <source>
        <dbReference type="Proteomes" id="UP000014257"/>
    </source>
</evidence>
<reference evidence="3 4" key="1">
    <citation type="journal article" date="2013" name="PLoS ONE">
        <title>Lactobacillus paracasei comparative genomics: towards species pan-genome definition and exploitation of diversity.</title>
        <authorList>
            <person name="Smokvina T."/>
            <person name="Wels M."/>
            <person name="Polka J."/>
            <person name="Chervaux C."/>
            <person name="Brisse S."/>
            <person name="Boekhorst J."/>
            <person name="van Hylckama Vlieg J.E."/>
            <person name="Siezen R.J."/>
        </authorList>
    </citation>
    <scope>NUCLEOTIDE SEQUENCE [LARGE SCALE GENOMIC DNA]</scope>
    <source>
        <strain evidence="3 4">Lpp22</strain>
    </source>
</reference>
<keyword evidence="2" id="KW-0732">Signal</keyword>
<feature type="chain" id="PRO_5034181655" evidence="2">
    <location>
        <begin position="21"/>
        <end position="176"/>
    </location>
</feature>
<name>A0A8E0I9I4_LACPA</name>
<organism evidence="3 4">
    <name type="scientific">Lacticaseibacillus paracasei subsp. paracasei Lpp22</name>
    <dbReference type="NCBI Taxonomy" id="1256221"/>
    <lineage>
        <taxon>Bacteria</taxon>
        <taxon>Bacillati</taxon>
        <taxon>Bacillota</taxon>
        <taxon>Bacilli</taxon>
        <taxon>Lactobacillales</taxon>
        <taxon>Lactobacillaceae</taxon>
        <taxon>Lacticaseibacillus</taxon>
    </lineage>
</organism>
<gene>
    <name evidence="3" type="ORF">Lpp22_1898</name>
</gene>
<proteinExistence type="predicted"/>
<feature type="region of interest" description="Disordered" evidence="1">
    <location>
        <begin position="147"/>
        <end position="176"/>
    </location>
</feature>
<accession>A0A8E0I9I4</accession>
<dbReference type="EMBL" id="ANMI01000178">
    <property type="protein sequence ID" value="EPC26014.1"/>
    <property type="molecule type" value="Genomic_DNA"/>
</dbReference>
<dbReference type="AlphaFoldDB" id="A0A8E0I9I4"/>
<evidence type="ECO:0000256" key="1">
    <source>
        <dbReference type="SAM" id="MobiDB-lite"/>
    </source>
</evidence>
<sequence length="176" mass="18638">MLANKQALTLVKVLGPLANAAVTAAEQLGVTQAIDGAVKKSTAIQAVKDGLKSLGFTSTDEQTIANAVEQSYANLKDSLAETYPKREGIQVTDLQYYPHVAYANSADGTVDFSTKDPLGKSYIGAYFSYDQEDSNDPSKYQWTKLVGPSYRDPVGEAGPKGESATQAAPASVAPQQ</sequence>
<feature type="signal peptide" evidence="2">
    <location>
        <begin position="1"/>
        <end position="20"/>
    </location>
</feature>
<evidence type="ECO:0000256" key="2">
    <source>
        <dbReference type="SAM" id="SignalP"/>
    </source>
</evidence>
<evidence type="ECO:0000313" key="3">
    <source>
        <dbReference type="EMBL" id="EPC26014.1"/>
    </source>
</evidence>
<protein>
    <submittedName>
        <fullName evidence="3">Phage holin</fullName>
    </submittedName>
</protein>
<dbReference type="Proteomes" id="UP000014257">
    <property type="component" value="Unassembled WGS sequence"/>
</dbReference>